<keyword evidence="1" id="KW-1133">Transmembrane helix</keyword>
<keyword evidence="1" id="KW-0812">Transmembrane</keyword>
<protein>
    <recommendedName>
        <fullName evidence="4">DUF3784 domain-containing protein</fullName>
    </recommendedName>
</protein>
<dbReference type="HOGENOM" id="CLU_149945_0_0_9"/>
<keyword evidence="3" id="KW-1185">Reference proteome</keyword>
<evidence type="ECO:0008006" key="4">
    <source>
        <dbReference type="Google" id="ProtNLM"/>
    </source>
</evidence>
<sequence length="113" mass="13093">MAINDIFAISCFVLAIIFVLLAFIFALLKEKAAILISGFNTLPQELRRSYDTQRMSKDMRNQFALWALILLAGAVLSHFISFYFAIASLVLWLFLFFKDVHFDVDKAFNRYLK</sequence>
<feature type="transmembrane region" description="Helical" evidence="1">
    <location>
        <begin position="63"/>
        <end position="95"/>
    </location>
</feature>
<dbReference type="Pfam" id="PF12650">
    <property type="entry name" value="DUF3784"/>
    <property type="match status" value="1"/>
</dbReference>
<proteinExistence type="predicted"/>
<gene>
    <name evidence="2" type="ordered locus">Awo_c02720</name>
</gene>
<dbReference type="KEGG" id="awo:Awo_c02720"/>
<accession>H6LGE5</accession>
<reference evidence="3" key="1">
    <citation type="submission" date="2011-07" db="EMBL/GenBank/DDBJ databases">
        <title>Complete genome sequence of Acetobacterium woodii.</title>
        <authorList>
            <person name="Poehlein A."/>
            <person name="Schmidt S."/>
            <person name="Kaster A.-K."/>
            <person name="Goenrich M."/>
            <person name="Vollmers J."/>
            <person name="Thuermer A."/>
            <person name="Gottschalk G."/>
            <person name="Thauer R.K."/>
            <person name="Daniel R."/>
            <person name="Mueller V."/>
        </authorList>
    </citation>
    <scope>NUCLEOTIDE SEQUENCE [LARGE SCALE GENOMIC DNA]</scope>
    <source>
        <strain evidence="3">ATCC 29683 / DSM 1030 / JCM 2381 / KCTC 1655 / WB1</strain>
    </source>
</reference>
<dbReference type="InterPro" id="IPR017259">
    <property type="entry name" value="UCP037672"/>
</dbReference>
<dbReference type="OrthoDB" id="2082701at2"/>
<evidence type="ECO:0000313" key="3">
    <source>
        <dbReference type="Proteomes" id="UP000007177"/>
    </source>
</evidence>
<reference evidence="2 3" key="2">
    <citation type="journal article" date="2012" name="PLoS ONE">
        <title>An ancient pathway combining carbon dioxide fixation with the generation and utilization of a sodium ion gradient for ATP synthesis.</title>
        <authorList>
            <person name="Poehlein A."/>
            <person name="Schmidt S."/>
            <person name="Kaster A.K."/>
            <person name="Goenrich M."/>
            <person name="Vollmers J."/>
            <person name="Thurmer A."/>
            <person name="Bertsch J."/>
            <person name="Schuchmann K."/>
            <person name="Voigt B."/>
            <person name="Hecker M."/>
            <person name="Daniel R."/>
            <person name="Thauer R.K."/>
            <person name="Gottschalk G."/>
            <person name="Muller V."/>
        </authorList>
    </citation>
    <scope>NUCLEOTIDE SEQUENCE [LARGE SCALE GENOMIC DNA]</scope>
    <source>
        <strain evidence="3">ATCC 29683 / DSM 1030 / JCM 2381 / KCTC 1655 / WB1</strain>
    </source>
</reference>
<dbReference type="eggNOG" id="ENOG5032RPI">
    <property type="taxonomic scope" value="Bacteria"/>
</dbReference>
<dbReference type="RefSeq" id="WP_014354684.1">
    <property type="nucleotide sequence ID" value="NC_016894.1"/>
</dbReference>
<evidence type="ECO:0000256" key="1">
    <source>
        <dbReference type="SAM" id="Phobius"/>
    </source>
</evidence>
<keyword evidence="1" id="KW-0472">Membrane</keyword>
<dbReference type="AlphaFoldDB" id="H6LGE5"/>
<organism evidence="2 3">
    <name type="scientific">Acetobacterium woodii (strain ATCC 29683 / DSM 1030 / JCM 2381 / KCTC 1655 / WB1)</name>
    <dbReference type="NCBI Taxonomy" id="931626"/>
    <lineage>
        <taxon>Bacteria</taxon>
        <taxon>Bacillati</taxon>
        <taxon>Bacillota</taxon>
        <taxon>Clostridia</taxon>
        <taxon>Eubacteriales</taxon>
        <taxon>Eubacteriaceae</taxon>
        <taxon>Acetobacterium</taxon>
    </lineage>
</organism>
<dbReference type="Proteomes" id="UP000007177">
    <property type="component" value="Chromosome"/>
</dbReference>
<name>H6LGE5_ACEWD</name>
<evidence type="ECO:0000313" key="2">
    <source>
        <dbReference type="EMBL" id="AFA47081.1"/>
    </source>
</evidence>
<feature type="transmembrane region" description="Helical" evidence="1">
    <location>
        <begin position="6"/>
        <end position="28"/>
    </location>
</feature>
<dbReference type="EMBL" id="CP002987">
    <property type="protein sequence ID" value="AFA47081.1"/>
    <property type="molecule type" value="Genomic_DNA"/>
</dbReference>